<feature type="region of interest" description="Disordered" evidence="1">
    <location>
        <begin position="19"/>
        <end position="68"/>
    </location>
</feature>
<dbReference type="InParanoid" id="A0A554NAP5"/>
<evidence type="ECO:0000313" key="2">
    <source>
        <dbReference type="EMBL" id="TSD14425.1"/>
    </source>
</evidence>
<comment type="caution">
    <text evidence="2">The sequence shown here is derived from an EMBL/GenBank/DDBJ whole genome shotgun (WGS) entry which is preliminary data.</text>
</comment>
<dbReference type="PROSITE" id="PS51257">
    <property type="entry name" value="PROKAR_LIPOPROTEIN"/>
    <property type="match status" value="1"/>
</dbReference>
<dbReference type="OrthoDB" id="313543at2157"/>
<feature type="compositionally biased region" description="Low complexity" evidence="1">
    <location>
        <begin position="31"/>
        <end position="41"/>
    </location>
</feature>
<name>A0A554NAP5_9EURY</name>
<protein>
    <recommendedName>
        <fullName evidence="4">Lipoprotein</fullName>
    </recommendedName>
</protein>
<dbReference type="EMBL" id="QMDX01000004">
    <property type="protein sequence ID" value="TSD14425.1"/>
    <property type="molecule type" value="Genomic_DNA"/>
</dbReference>
<reference evidence="2 3" key="1">
    <citation type="submission" date="2018-06" db="EMBL/GenBank/DDBJ databases">
        <title>Natronomonas sp. F16-60 a new haloarchaeon isolated from a solar saltern of Isla Cristina, Huelva, Spain.</title>
        <authorList>
            <person name="Duran-Viseras A."/>
            <person name="Sanchez-Porro C."/>
            <person name="Ventosa A."/>
        </authorList>
    </citation>
    <scope>NUCLEOTIDE SEQUENCE [LARGE SCALE GENOMIC DNA]</scope>
    <source>
        <strain evidence="2 3">F16-60</strain>
    </source>
</reference>
<evidence type="ECO:0008006" key="4">
    <source>
        <dbReference type="Google" id="ProtNLM"/>
    </source>
</evidence>
<accession>A0A554NAP5</accession>
<dbReference type="RefSeq" id="WP_144261878.1">
    <property type="nucleotide sequence ID" value="NZ_QMDX01000004.1"/>
</dbReference>
<evidence type="ECO:0000313" key="3">
    <source>
        <dbReference type="Proteomes" id="UP000319894"/>
    </source>
</evidence>
<dbReference type="AlphaFoldDB" id="A0A554NAP5"/>
<proteinExistence type="predicted"/>
<sequence>MQRRALLRAAALAGVAGLAGCTTDGGGSGGTTDPTGSPTDTPTDRHTPTPADEPNEGTPTRTPRGNGLIGSAFEVVDRGCGTGRNTVDITFDGEFVRVGGVIGGDNACYTAEQERAEFDYREERLRVAVRSYRRGDADACADCLVDIKYAAEYAFEGRTPDEVVVAHDGEAVVTATRASTRSTERTTTG</sequence>
<dbReference type="Proteomes" id="UP000319894">
    <property type="component" value="Unassembled WGS sequence"/>
</dbReference>
<evidence type="ECO:0000256" key="1">
    <source>
        <dbReference type="SAM" id="MobiDB-lite"/>
    </source>
</evidence>
<organism evidence="2 3">
    <name type="scientific">Haloglomus irregulare</name>
    <dbReference type="NCBI Taxonomy" id="2234134"/>
    <lineage>
        <taxon>Archaea</taxon>
        <taxon>Methanobacteriati</taxon>
        <taxon>Methanobacteriota</taxon>
        <taxon>Stenosarchaea group</taxon>
        <taxon>Halobacteria</taxon>
        <taxon>Halobacteriales</taxon>
        <taxon>Natronomonadaceae</taxon>
        <taxon>Haloglomus</taxon>
    </lineage>
</organism>
<keyword evidence="3" id="KW-1185">Reference proteome</keyword>
<gene>
    <name evidence="2" type="ORF">DP107_09320</name>
</gene>